<evidence type="ECO:0000256" key="1">
    <source>
        <dbReference type="SAM" id="Phobius"/>
    </source>
</evidence>
<dbReference type="AlphaFoldDB" id="A0A367ZMB2"/>
<dbReference type="Proteomes" id="UP000252355">
    <property type="component" value="Unassembled WGS sequence"/>
</dbReference>
<gene>
    <name evidence="2" type="ORF">OZSIB_0136</name>
</gene>
<evidence type="ECO:0000313" key="2">
    <source>
        <dbReference type="EMBL" id="RCK79265.1"/>
    </source>
</evidence>
<organism evidence="2 3">
    <name type="scientific">Candidatus Ozemobacter sibiricus</name>
    <dbReference type="NCBI Taxonomy" id="2268124"/>
    <lineage>
        <taxon>Bacteria</taxon>
        <taxon>Candidatus Ozemobacteria</taxon>
        <taxon>Candidatus Ozemobacterales</taxon>
        <taxon>Candidatus Ozemobacteraceae</taxon>
        <taxon>Candidatus Ozemobacter</taxon>
    </lineage>
</organism>
<dbReference type="EMBL" id="QOQW01000014">
    <property type="protein sequence ID" value="RCK79265.1"/>
    <property type="molecule type" value="Genomic_DNA"/>
</dbReference>
<reference evidence="2 3" key="1">
    <citation type="submission" date="2018-05" db="EMBL/GenBank/DDBJ databases">
        <title>A metagenomic window into the 2 km-deep terrestrial subsurface aquifer revealed taxonomically and functionally diverse microbial community comprising novel uncultured bacterial lineages.</title>
        <authorList>
            <person name="Kadnikov V.V."/>
            <person name="Mardanov A.V."/>
            <person name="Beletsky A.V."/>
            <person name="Banks D."/>
            <person name="Pimenov N.V."/>
            <person name="Frank Y.A."/>
            <person name="Karnachuk O.V."/>
            <person name="Ravin N.V."/>
        </authorList>
    </citation>
    <scope>NUCLEOTIDE SEQUENCE [LARGE SCALE GENOMIC DNA]</scope>
    <source>
        <strain evidence="2">BY5</strain>
    </source>
</reference>
<protein>
    <submittedName>
        <fullName evidence="2">Uncharacterized protein</fullName>
    </submittedName>
</protein>
<feature type="transmembrane region" description="Helical" evidence="1">
    <location>
        <begin position="34"/>
        <end position="57"/>
    </location>
</feature>
<keyword evidence="1" id="KW-0472">Membrane</keyword>
<sequence length="239" mass="27380">MAAFLAAGGRGGAGRALTADRRVGHHAPDREEKMIMEQILLTILLTVLFAIGAKIALHFKNREMAMIKEQYERELLHCRAESEKVRAALSDDLYRQIRRTEEVYQSKLNEKDEQIRALVGEIEALKAWKEEIGLKMAEFKGAAQGNPQMLIFKLLEHNQKLNRALLQKWESLEKSLSTELTATLDKLRSLFRETEALHRDGLEIISLYEARLPDDLKRQVREEMLKLPRGAGVPELPER</sequence>
<keyword evidence="1" id="KW-1133">Transmembrane helix</keyword>
<evidence type="ECO:0000313" key="3">
    <source>
        <dbReference type="Proteomes" id="UP000252355"/>
    </source>
</evidence>
<name>A0A367ZMB2_9BACT</name>
<keyword evidence="1" id="KW-0812">Transmembrane</keyword>
<comment type="caution">
    <text evidence="2">The sequence shown here is derived from an EMBL/GenBank/DDBJ whole genome shotgun (WGS) entry which is preliminary data.</text>
</comment>
<accession>A0A367ZMB2</accession>
<proteinExistence type="predicted"/>